<evidence type="ECO:0008006" key="3">
    <source>
        <dbReference type="Google" id="ProtNLM"/>
    </source>
</evidence>
<dbReference type="Proteomes" id="UP000293289">
    <property type="component" value="Unassembled WGS sequence"/>
</dbReference>
<protein>
    <recommendedName>
        <fullName evidence="3">tRNA A37 threonylcarbamoyladenosine synthetase subunit TsaC/SUA5/YrdC</fullName>
    </recommendedName>
</protein>
<proteinExistence type="predicted"/>
<reference evidence="1 2" key="1">
    <citation type="submission" date="2019-02" db="EMBL/GenBank/DDBJ databases">
        <title>Genomic Encyclopedia of Type Strains, Phase IV (KMG-IV): sequencing the most valuable type-strain genomes for metagenomic binning, comparative biology and taxonomic classification.</title>
        <authorList>
            <person name="Goeker M."/>
        </authorList>
    </citation>
    <scope>NUCLEOTIDE SEQUENCE [LARGE SCALE GENOMIC DNA]</scope>
    <source>
        <strain evidence="1 2">DSM 43045</strain>
    </source>
</reference>
<sequence length="275" mass="28473">MEISSFEDAGAVAAAIEVVETGGIVGARFGTVFGLIVDGSHVGVADEIMHVKGAARGHKPLGVCTRPGRLLELVDVGAFAPDARRLAEAPWFAEQLAAMVAVRAPASPGSGIPDHLHSDVDGRRWVQVFDPLRMPGTSTLMTAMWDSGIEWVAATSMNESGRTEIVDPGAATEFAERHGLPILFEAAFEHAASGSLPILELGPAGIRLDRHGIIALAELESATGEHIDAASAIPAHFPPMAVPPGLLEGLSPNEATAELLAMLYPGPPAVSPGGP</sequence>
<organism evidence="1 2">
    <name type="scientific">Agromyces ramosus</name>
    <dbReference type="NCBI Taxonomy" id="33879"/>
    <lineage>
        <taxon>Bacteria</taxon>
        <taxon>Bacillati</taxon>
        <taxon>Actinomycetota</taxon>
        <taxon>Actinomycetes</taxon>
        <taxon>Micrococcales</taxon>
        <taxon>Microbacteriaceae</taxon>
        <taxon>Agromyces</taxon>
    </lineage>
</organism>
<evidence type="ECO:0000313" key="2">
    <source>
        <dbReference type="Proteomes" id="UP000293289"/>
    </source>
</evidence>
<dbReference type="AlphaFoldDB" id="A0A4Q7MNX5"/>
<comment type="caution">
    <text evidence="1">The sequence shown here is derived from an EMBL/GenBank/DDBJ whole genome shotgun (WGS) entry which is preliminary data.</text>
</comment>
<gene>
    <name evidence="1" type="ORF">EV187_0818</name>
</gene>
<evidence type="ECO:0000313" key="1">
    <source>
        <dbReference type="EMBL" id="RZS68389.1"/>
    </source>
</evidence>
<dbReference type="Gene3D" id="3.90.870.10">
    <property type="entry name" value="DHBP synthase"/>
    <property type="match status" value="1"/>
</dbReference>
<keyword evidence="2" id="KW-1185">Reference proteome</keyword>
<name>A0A4Q7MNX5_9MICO</name>
<accession>A0A4Q7MNX5</accession>
<dbReference type="EMBL" id="SGWY01000001">
    <property type="protein sequence ID" value="RZS68389.1"/>
    <property type="molecule type" value="Genomic_DNA"/>
</dbReference>